<accession>M1DLK5</accession>
<dbReference type="Gramene" id="PGSC0003DMT400090959">
    <property type="protein sequence ID" value="PGSC0003DMT400090959"/>
    <property type="gene ID" value="PGSC0003DMG400040530"/>
</dbReference>
<protein>
    <submittedName>
        <fullName evidence="1">Uncharacterized protein</fullName>
    </submittedName>
</protein>
<dbReference type="Proteomes" id="UP000011115">
    <property type="component" value="Unassembled WGS sequence"/>
</dbReference>
<reference evidence="2" key="1">
    <citation type="journal article" date="2011" name="Nature">
        <title>Genome sequence and analysis of the tuber crop potato.</title>
        <authorList>
            <consortium name="The Potato Genome Sequencing Consortium"/>
        </authorList>
    </citation>
    <scope>NUCLEOTIDE SEQUENCE [LARGE SCALE GENOMIC DNA]</scope>
    <source>
        <strain evidence="2">cv. DM1-3 516 R44</strain>
    </source>
</reference>
<dbReference type="PaxDb" id="4113-PGSC0003DMT400090959"/>
<sequence length="80" mass="8949">MLYFSSNLPPGGGFLMLDAKLAVSGTSTSQTGLAEYLNPILLILDSFFCAVVELFQVRYKVRQDLISEPDLKIKCLQYTR</sequence>
<proteinExistence type="predicted"/>
<evidence type="ECO:0000313" key="2">
    <source>
        <dbReference type="Proteomes" id="UP000011115"/>
    </source>
</evidence>
<keyword evidence="2" id="KW-1185">Reference proteome</keyword>
<evidence type="ECO:0000313" key="1">
    <source>
        <dbReference type="EnsemblPlants" id="PGSC0003DMT400090959"/>
    </source>
</evidence>
<dbReference type="EnsemblPlants" id="PGSC0003DMT400090959">
    <property type="protein sequence ID" value="PGSC0003DMT400090959"/>
    <property type="gene ID" value="PGSC0003DMG400040530"/>
</dbReference>
<dbReference type="HOGENOM" id="CLU_2594450_0_0_1"/>
<reference evidence="1" key="2">
    <citation type="submission" date="2015-06" db="UniProtKB">
        <authorList>
            <consortium name="EnsemblPlants"/>
        </authorList>
    </citation>
    <scope>IDENTIFICATION</scope>
    <source>
        <strain evidence="1">DM1-3 516 R44</strain>
    </source>
</reference>
<dbReference type="AlphaFoldDB" id="M1DLK5"/>
<organism evidence="1 2">
    <name type="scientific">Solanum tuberosum</name>
    <name type="common">Potato</name>
    <dbReference type="NCBI Taxonomy" id="4113"/>
    <lineage>
        <taxon>Eukaryota</taxon>
        <taxon>Viridiplantae</taxon>
        <taxon>Streptophyta</taxon>
        <taxon>Embryophyta</taxon>
        <taxon>Tracheophyta</taxon>
        <taxon>Spermatophyta</taxon>
        <taxon>Magnoliopsida</taxon>
        <taxon>eudicotyledons</taxon>
        <taxon>Gunneridae</taxon>
        <taxon>Pentapetalae</taxon>
        <taxon>asterids</taxon>
        <taxon>lamiids</taxon>
        <taxon>Solanales</taxon>
        <taxon>Solanaceae</taxon>
        <taxon>Solanoideae</taxon>
        <taxon>Solaneae</taxon>
        <taxon>Solanum</taxon>
    </lineage>
</organism>
<name>M1DLK5_SOLTU</name>
<dbReference type="InParanoid" id="M1DLK5"/>